<organism evidence="1">
    <name type="scientific">Anguilla anguilla</name>
    <name type="common">European freshwater eel</name>
    <name type="synonym">Muraena anguilla</name>
    <dbReference type="NCBI Taxonomy" id="7936"/>
    <lineage>
        <taxon>Eukaryota</taxon>
        <taxon>Metazoa</taxon>
        <taxon>Chordata</taxon>
        <taxon>Craniata</taxon>
        <taxon>Vertebrata</taxon>
        <taxon>Euteleostomi</taxon>
        <taxon>Actinopterygii</taxon>
        <taxon>Neopterygii</taxon>
        <taxon>Teleostei</taxon>
        <taxon>Anguilliformes</taxon>
        <taxon>Anguillidae</taxon>
        <taxon>Anguilla</taxon>
    </lineage>
</organism>
<protein>
    <submittedName>
        <fullName evidence="1">Uncharacterized protein</fullName>
    </submittedName>
</protein>
<dbReference type="EMBL" id="GBXM01105547">
    <property type="protein sequence ID" value="JAH03030.1"/>
    <property type="molecule type" value="Transcribed_RNA"/>
</dbReference>
<reference evidence="1" key="2">
    <citation type="journal article" date="2015" name="Fish Shellfish Immunol.">
        <title>Early steps in the European eel (Anguilla anguilla)-Vibrio vulnificus interaction in the gills: Role of the RtxA13 toxin.</title>
        <authorList>
            <person name="Callol A."/>
            <person name="Pajuelo D."/>
            <person name="Ebbesson L."/>
            <person name="Teles M."/>
            <person name="MacKenzie S."/>
            <person name="Amaro C."/>
        </authorList>
    </citation>
    <scope>NUCLEOTIDE SEQUENCE</scope>
</reference>
<reference evidence="1" key="1">
    <citation type="submission" date="2014-11" db="EMBL/GenBank/DDBJ databases">
        <authorList>
            <person name="Amaro Gonzalez C."/>
        </authorList>
    </citation>
    <scope>NUCLEOTIDE SEQUENCE</scope>
</reference>
<sequence>MDRSVACEGVQTVLSAPACRLEQQPGKLSQVF</sequence>
<proteinExistence type="predicted"/>
<dbReference type="AlphaFoldDB" id="A0A0E9PG28"/>
<evidence type="ECO:0000313" key="1">
    <source>
        <dbReference type="EMBL" id="JAH03030.1"/>
    </source>
</evidence>
<accession>A0A0E9PG28</accession>
<name>A0A0E9PG28_ANGAN</name>